<dbReference type="InterPro" id="IPR005712">
    <property type="entry name" value="Ribosomal_uS5_bac-type"/>
</dbReference>
<evidence type="ECO:0000256" key="7">
    <source>
        <dbReference type="ARBA" id="ARBA00025844"/>
    </source>
</evidence>
<dbReference type="GO" id="GO:0003735">
    <property type="term" value="F:structural constituent of ribosome"/>
    <property type="evidence" value="ECO:0007669"/>
    <property type="project" value="UniProtKB-UniRule"/>
</dbReference>
<evidence type="ECO:0000313" key="15">
    <source>
        <dbReference type="EMBL" id="CAF3532486.1"/>
    </source>
</evidence>
<dbReference type="FunFam" id="3.30.230.10:FF:000002">
    <property type="entry name" value="30S ribosomal protein S5"/>
    <property type="match status" value="1"/>
</dbReference>
<dbReference type="GO" id="GO:0019843">
    <property type="term" value="F:rRNA binding"/>
    <property type="evidence" value="ECO:0007669"/>
    <property type="project" value="UniProtKB-KW"/>
</dbReference>
<feature type="compositionally biased region" description="Low complexity" evidence="12">
    <location>
        <begin position="17"/>
        <end position="42"/>
    </location>
</feature>
<sequence>MIEIKPNITANTKTAFDPRAPAAGAPRAGDRPATPTTGPRGPRAGGPKGPGGPGQKRDFQPRDKEFKEKIIGINRVSKTTKGGRTMRFAVLVVIGDGKGRVGFGTGKSAEIPDAIKKALKEARKNLFRVKITKRGSLHHEVTGKHGASRVLMKPARDGTGIVAGGAIRAVMELAGYTNVYTKNQGARSPLNMVRATVHGLNQIRTAEEIAYVRDIDIARVGR</sequence>
<name>A0A8S2CSQ8_9BILA</name>
<evidence type="ECO:0000256" key="5">
    <source>
        <dbReference type="ARBA" id="ARBA00022980"/>
    </source>
</evidence>
<dbReference type="Gene3D" id="3.30.160.20">
    <property type="match status" value="1"/>
</dbReference>
<dbReference type="InterPro" id="IPR014721">
    <property type="entry name" value="Ribsml_uS5_D2-typ_fold_subgr"/>
</dbReference>
<proteinExistence type="inferred from homology"/>
<evidence type="ECO:0000259" key="13">
    <source>
        <dbReference type="PROSITE" id="PS50881"/>
    </source>
</evidence>
<keyword evidence="5 10" id="KW-0689">Ribosomal protein</keyword>
<evidence type="ECO:0000256" key="2">
    <source>
        <dbReference type="ARBA" id="ARBA00008945"/>
    </source>
</evidence>
<evidence type="ECO:0000256" key="6">
    <source>
        <dbReference type="ARBA" id="ARBA00023274"/>
    </source>
</evidence>
<dbReference type="InterPro" id="IPR013810">
    <property type="entry name" value="Ribosomal_uS5_N"/>
</dbReference>
<feature type="region of interest" description="Disordered" evidence="12">
    <location>
        <begin position="1"/>
        <end position="68"/>
    </location>
</feature>
<protein>
    <recommendedName>
        <fullName evidence="8">Small ribosomal subunit protein uS5c</fullName>
    </recommendedName>
    <alternativeName>
        <fullName evidence="9">30S ribosomal protein S5, chloroplastic</fullName>
    </alternativeName>
</protein>
<dbReference type="AlphaFoldDB" id="A0A8S2CSQ8"/>
<keyword evidence="6 10" id="KW-0687">Ribonucleoprotein</keyword>
<dbReference type="GO" id="GO:0015935">
    <property type="term" value="C:small ribosomal subunit"/>
    <property type="evidence" value="ECO:0007669"/>
    <property type="project" value="InterPro"/>
</dbReference>
<dbReference type="Proteomes" id="UP000682733">
    <property type="component" value="Unassembled WGS sequence"/>
</dbReference>
<dbReference type="SUPFAM" id="SSF54211">
    <property type="entry name" value="Ribosomal protein S5 domain 2-like"/>
    <property type="match status" value="1"/>
</dbReference>
<evidence type="ECO:0000256" key="1">
    <source>
        <dbReference type="ARBA" id="ARBA00002524"/>
    </source>
</evidence>
<keyword evidence="3" id="KW-0699">rRNA-binding</keyword>
<evidence type="ECO:0000256" key="10">
    <source>
        <dbReference type="PROSITE-ProRule" id="PRU00268"/>
    </source>
</evidence>
<dbReference type="PANTHER" id="PTHR48277">
    <property type="entry name" value="MITOCHONDRIAL RIBOSOMAL PROTEIN S5"/>
    <property type="match status" value="1"/>
</dbReference>
<feature type="domain" description="S5 DRBM" evidence="13">
    <location>
        <begin position="66"/>
        <end position="129"/>
    </location>
</feature>
<dbReference type="EMBL" id="CAJNOK010000442">
    <property type="protein sequence ID" value="CAF0753547.1"/>
    <property type="molecule type" value="Genomic_DNA"/>
</dbReference>
<evidence type="ECO:0000256" key="12">
    <source>
        <dbReference type="SAM" id="MobiDB-lite"/>
    </source>
</evidence>
<evidence type="ECO:0000256" key="8">
    <source>
        <dbReference type="ARBA" id="ARBA00035156"/>
    </source>
</evidence>
<evidence type="ECO:0000256" key="3">
    <source>
        <dbReference type="ARBA" id="ARBA00022730"/>
    </source>
</evidence>
<dbReference type="InterPro" id="IPR000851">
    <property type="entry name" value="Ribosomal_uS5"/>
</dbReference>
<dbReference type="InterPro" id="IPR020568">
    <property type="entry name" value="Ribosomal_Su5_D2-typ_SF"/>
</dbReference>
<organism evidence="14 16">
    <name type="scientific">Didymodactylos carnosus</name>
    <dbReference type="NCBI Taxonomy" id="1234261"/>
    <lineage>
        <taxon>Eukaryota</taxon>
        <taxon>Metazoa</taxon>
        <taxon>Spiralia</taxon>
        <taxon>Gnathifera</taxon>
        <taxon>Rotifera</taxon>
        <taxon>Eurotatoria</taxon>
        <taxon>Bdelloidea</taxon>
        <taxon>Philodinida</taxon>
        <taxon>Philodinidae</taxon>
        <taxon>Didymodactylos</taxon>
    </lineage>
</organism>
<comment type="similarity">
    <text evidence="2 11">Belongs to the universal ribosomal protein uS5 family.</text>
</comment>
<dbReference type="GO" id="GO:0006412">
    <property type="term" value="P:translation"/>
    <property type="evidence" value="ECO:0007669"/>
    <property type="project" value="InterPro"/>
</dbReference>
<dbReference type="Gene3D" id="3.30.230.10">
    <property type="match status" value="1"/>
</dbReference>
<dbReference type="PROSITE" id="PS00585">
    <property type="entry name" value="RIBOSOMAL_S5"/>
    <property type="match status" value="1"/>
</dbReference>
<dbReference type="EMBL" id="CAJOBA010000442">
    <property type="protein sequence ID" value="CAF3532486.1"/>
    <property type="molecule type" value="Genomic_DNA"/>
</dbReference>
<comment type="caution">
    <text evidence="14">The sequence shown here is derived from an EMBL/GenBank/DDBJ whole genome shotgun (WGS) entry which is preliminary data.</text>
</comment>
<reference evidence="14" key="1">
    <citation type="submission" date="2021-02" db="EMBL/GenBank/DDBJ databases">
        <authorList>
            <person name="Nowell W R."/>
        </authorList>
    </citation>
    <scope>NUCLEOTIDE SEQUENCE</scope>
</reference>
<dbReference type="Proteomes" id="UP000677228">
    <property type="component" value="Unassembled WGS sequence"/>
</dbReference>
<feature type="compositionally biased region" description="Basic and acidic residues" evidence="12">
    <location>
        <begin position="55"/>
        <end position="68"/>
    </location>
</feature>
<evidence type="ECO:0000313" key="14">
    <source>
        <dbReference type="EMBL" id="CAF0753547.1"/>
    </source>
</evidence>
<dbReference type="PANTHER" id="PTHR48277:SF1">
    <property type="entry name" value="MITOCHONDRIAL RIBOSOMAL PROTEIN S5"/>
    <property type="match status" value="1"/>
</dbReference>
<dbReference type="HAMAP" id="MF_01307_B">
    <property type="entry name" value="Ribosomal_uS5_B"/>
    <property type="match status" value="1"/>
</dbReference>
<dbReference type="GO" id="GO:0042254">
    <property type="term" value="P:ribosome biogenesis"/>
    <property type="evidence" value="ECO:0007669"/>
    <property type="project" value="UniProtKB-ARBA"/>
</dbReference>
<dbReference type="GO" id="GO:0005737">
    <property type="term" value="C:cytoplasm"/>
    <property type="evidence" value="ECO:0007669"/>
    <property type="project" value="UniProtKB-ARBA"/>
</dbReference>
<dbReference type="InterPro" id="IPR005324">
    <property type="entry name" value="Ribosomal_uS5_C"/>
</dbReference>
<dbReference type="NCBIfam" id="TIGR01021">
    <property type="entry name" value="rpsE_bact"/>
    <property type="match status" value="1"/>
</dbReference>
<dbReference type="Pfam" id="PF00333">
    <property type="entry name" value="Ribosomal_S5"/>
    <property type="match status" value="1"/>
</dbReference>
<dbReference type="PROSITE" id="PS50881">
    <property type="entry name" value="S5_DSRBD"/>
    <property type="match status" value="1"/>
</dbReference>
<evidence type="ECO:0000256" key="11">
    <source>
        <dbReference type="RuleBase" id="RU003823"/>
    </source>
</evidence>
<dbReference type="SUPFAM" id="SSF54768">
    <property type="entry name" value="dsRNA-binding domain-like"/>
    <property type="match status" value="1"/>
</dbReference>
<comment type="function">
    <text evidence="1">With S4 and S12 plays an important role in translational accuracy.</text>
</comment>
<evidence type="ECO:0000256" key="4">
    <source>
        <dbReference type="ARBA" id="ARBA00022884"/>
    </source>
</evidence>
<keyword evidence="4" id="KW-0694">RNA-binding</keyword>
<accession>A0A8S2CSQ8</accession>
<comment type="subunit">
    <text evidence="7">Part of the 30S ribosomal subunit. Contacts protein S4.</text>
</comment>
<dbReference type="Pfam" id="PF03719">
    <property type="entry name" value="Ribosomal_S5_C"/>
    <property type="match status" value="1"/>
</dbReference>
<dbReference type="FunFam" id="3.30.160.20:FF:000001">
    <property type="entry name" value="30S ribosomal protein S5"/>
    <property type="match status" value="1"/>
</dbReference>
<evidence type="ECO:0000256" key="9">
    <source>
        <dbReference type="ARBA" id="ARBA00035347"/>
    </source>
</evidence>
<dbReference type="InterPro" id="IPR018192">
    <property type="entry name" value="Ribosomal_uS5_N_CS"/>
</dbReference>
<evidence type="ECO:0000313" key="16">
    <source>
        <dbReference type="Proteomes" id="UP000677228"/>
    </source>
</evidence>
<gene>
    <name evidence="14" type="ORF">OVA965_LOCUS2153</name>
    <name evidence="15" type="ORF">TMI583_LOCUS2153</name>
</gene>
<feature type="compositionally biased region" description="Gly residues" evidence="12">
    <location>
        <begin position="43"/>
        <end position="54"/>
    </location>
</feature>